<organism evidence="2 3">
    <name type="scientific">Nocardiopsis suaedae</name>
    <dbReference type="NCBI Taxonomy" id="3018444"/>
    <lineage>
        <taxon>Bacteria</taxon>
        <taxon>Bacillati</taxon>
        <taxon>Actinomycetota</taxon>
        <taxon>Actinomycetes</taxon>
        <taxon>Streptosporangiales</taxon>
        <taxon>Nocardiopsidaceae</taxon>
        <taxon>Nocardiopsis</taxon>
    </lineage>
</organism>
<name>A0ABT4TML5_9ACTN</name>
<keyword evidence="3" id="KW-1185">Reference proteome</keyword>
<dbReference type="RefSeq" id="WP_270678138.1">
    <property type="nucleotide sequence ID" value="NZ_JAQFWP010000021.1"/>
</dbReference>
<feature type="region of interest" description="Disordered" evidence="1">
    <location>
        <begin position="1"/>
        <end position="32"/>
    </location>
</feature>
<comment type="caution">
    <text evidence="2">The sequence shown here is derived from an EMBL/GenBank/DDBJ whole genome shotgun (WGS) entry which is preliminary data.</text>
</comment>
<evidence type="ECO:0000256" key="1">
    <source>
        <dbReference type="SAM" id="MobiDB-lite"/>
    </source>
</evidence>
<proteinExistence type="predicted"/>
<dbReference type="Proteomes" id="UP001165685">
    <property type="component" value="Unassembled WGS sequence"/>
</dbReference>
<sequence length="72" mass="7025">MRAARGTATRPGNAPALSERPDTGTGNGTGTAWSTGTAVDFSDAVTIAVGSFRGAGPVTAWLPAGLVPPGAE</sequence>
<accession>A0ABT4TML5</accession>
<protein>
    <submittedName>
        <fullName evidence="2">Uncharacterized protein</fullName>
    </submittedName>
</protein>
<evidence type="ECO:0000313" key="2">
    <source>
        <dbReference type="EMBL" id="MDA2805489.1"/>
    </source>
</evidence>
<reference evidence="2" key="1">
    <citation type="submission" date="2023-01" db="EMBL/GenBank/DDBJ databases">
        <title>Draft genome sequence of Nocardiopsis sp. LSu2-4 isolated from halophytes.</title>
        <authorList>
            <person name="Duangmal K."/>
            <person name="Chantavorakit T."/>
        </authorList>
    </citation>
    <scope>NUCLEOTIDE SEQUENCE</scope>
    <source>
        <strain evidence="2">LSu2-4</strain>
    </source>
</reference>
<dbReference type="EMBL" id="JAQFWP010000021">
    <property type="protein sequence ID" value="MDA2805489.1"/>
    <property type="molecule type" value="Genomic_DNA"/>
</dbReference>
<gene>
    <name evidence="2" type="ORF">O4U47_13285</name>
</gene>
<evidence type="ECO:0000313" key="3">
    <source>
        <dbReference type="Proteomes" id="UP001165685"/>
    </source>
</evidence>